<proteinExistence type="predicted"/>
<reference evidence="3" key="1">
    <citation type="submission" date="2015-08" db="EMBL/GenBank/DDBJ databases">
        <authorList>
            <person name="Kim K.M."/>
        </authorList>
    </citation>
    <scope>NUCLEOTIDE SEQUENCE [LARGE SCALE GENOMIC DNA]</scope>
    <source>
        <strain evidence="3">KCTC 23892</strain>
    </source>
</reference>
<dbReference type="AlphaFoldDB" id="A0A1B3BBF3"/>
<dbReference type="STRING" id="1144748.KS2013_1412"/>
<dbReference type="EMBL" id="CP012418">
    <property type="protein sequence ID" value="AOE50124.1"/>
    <property type="molecule type" value="Genomic_DNA"/>
</dbReference>
<feature type="chain" id="PRO_5008544126" evidence="1">
    <location>
        <begin position="20"/>
        <end position="135"/>
    </location>
</feature>
<dbReference type="OrthoDB" id="6080130at2"/>
<accession>A0A1B3BBF3</accession>
<evidence type="ECO:0000313" key="3">
    <source>
        <dbReference type="Proteomes" id="UP000094147"/>
    </source>
</evidence>
<keyword evidence="1" id="KW-0732">Signal</keyword>
<dbReference type="KEGG" id="ksd:KS2013_1412"/>
<dbReference type="RefSeq" id="WP_068991799.1">
    <property type="nucleotide sequence ID" value="NZ_CP012418.1"/>
</dbReference>
<organism evidence="2 3">
    <name type="scientific">Kangiella sediminilitoris</name>
    <dbReference type="NCBI Taxonomy" id="1144748"/>
    <lineage>
        <taxon>Bacteria</taxon>
        <taxon>Pseudomonadati</taxon>
        <taxon>Pseudomonadota</taxon>
        <taxon>Gammaproteobacteria</taxon>
        <taxon>Kangiellales</taxon>
        <taxon>Kangiellaceae</taxon>
        <taxon>Kangiella</taxon>
    </lineage>
</organism>
<gene>
    <name evidence="2" type="ORF">KS2013_1412</name>
</gene>
<evidence type="ECO:0000256" key="1">
    <source>
        <dbReference type="SAM" id="SignalP"/>
    </source>
</evidence>
<keyword evidence="3" id="KW-1185">Reference proteome</keyword>
<evidence type="ECO:0000313" key="2">
    <source>
        <dbReference type="EMBL" id="AOE50124.1"/>
    </source>
</evidence>
<feature type="signal peptide" evidence="1">
    <location>
        <begin position="1"/>
        <end position="19"/>
    </location>
</feature>
<dbReference type="Proteomes" id="UP000094147">
    <property type="component" value="Chromosome"/>
</dbReference>
<sequence precursor="true">MNKVVVIVISMLIASVAYAGNEDRDALSVDKVTTQGIDFHFPNDDNIQPEESDFEILNYVTMSNEYGERKVVVTLENTSTGNRIFSNEQIMALYANGSRRVAHEKRIGFKGKEVKTLTLSFHISKYPILKVYTRH</sequence>
<name>A0A1B3BBF3_9GAMM</name>
<protein>
    <submittedName>
        <fullName evidence="2">Uncharacterized protein</fullName>
    </submittedName>
</protein>